<name>A0A3S4X985_9BACT</name>
<accession>A0A3S4X985</accession>
<dbReference type="Proteomes" id="UP000274578">
    <property type="component" value="Chromosome 1"/>
</dbReference>
<keyword evidence="1" id="KW-0732">Signal</keyword>
<proteinExistence type="predicted"/>
<feature type="chain" id="PRO_5018551848" description="DUF6850 domain-containing protein" evidence="1">
    <location>
        <begin position="21"/>
        <end position="506"/>
    </location>
</feature>
<gene>
    <name evidence="3" type="ORF">NCTC13071_02759</name>
</gene>
<dbReference type="Pfam" id="PF21012">
    <property type="entry name" value="DUF6850"/>
    <property type="match status" value="1"/>
</dbReference>
<dbReference type="EMBL" id="LR134384">
    <property type="protein sequence ID" value="VEH16719.1"/>
    <property type="molecule type" value="Genomic_DNA"/>
</dbReference>
<reference evidence="3 4" key="1">
    <citation type="submission" date="2018-12" db="EMBL/GenBank/DDBJ databases">
        <authorList>
            <consortium name="Pathogen Informatics"/>
        </authorList>
    </citation>
    <scope>NUCLEOTIDE SEQUENCE [LARGE SCALE GENOMIC DNA]</scope>
    <source>
        <strain evidence="3 4">NCTC13071</strain>
    </source>
</reference>
<dbReference type="GeneID" id="85013469"/>
<dbReference type="AlphaFoldDB" id="A0A3S4X985"/>
<evidence type="ECO:0000313" key="3">
    <source>
        <dbReference type="EMBL" id="VEH16719.1"/>
    </source>
</evidence>
<dbReference type="RefSeq" id="WP_025879758.1">
    <property type="nucleotide sequence ID" value="NZ_LR134384.1"/>
</dbReference>
<organism evidence="3 4">
    <name type="scientific">Segatella oris</name>
    <dbReference type="NCBI Taxonomy" id="28135"/>
    <lineage>
        <taxon>Bacteria</taxon>
        <taxon>Pseudomonadati</taxon>
        <taxon>Bacteroidota</taxon>
        <taxon>Bacteroidia</taxon>
        <taxon>Bacteroidales</taxon>
        <taxon>Prevotellaceae</taxon>
        <taxon>Segatella</taxon>
    </lineage>
</organism>
<evidence type="ECO:0000313" key="4">
    <source>
        <dbReference type="Proteomes" id="UP000274578"/>
    </source>
</evidence>
<evidence type="ECO:0000256" key="1">
    <source>
        <dbReference type="SAM" id="SignalP"/>
    </source>
</evidence>
<sequence>MHVRILFSCLLCGLFSIAHAQDSLTRFAVPTSQEWQLHHRIIASPLGVYLLPACNYGYTSVAFTQAQGALARIQTPEKDTNVRLSSMGLYTSERWRLYGEFAYDRQFADSVGWLLSEMPRNGMPYYFASPRKGNWQNETYLLKGVAGYKLSRLFAIGAGLQIRYHKGARSNDPRPSAESFNSRYHLNVDLNLAPVHIAVGAGMVYGTSDNNLIYVNESNDRIDRLDFMAYELMGFGMHRKTGKLQNREMQTNTYGHELALQAYLHVDSTMLWVRATYLSQRDSIRRSRVTNVSANLLSTYNLRQTNVLLGITHPFSRVLHLQATAYADFTKGWDRLDNILGGQKNYVYSHRNIGMNALLYHRFSSERLDLYSLNFGAEHEKRQDGATQHVFLRDAFHMVAAYRSQRPLPRAFAFFYGASQAFTLPSASLNYPSTQENVFSTQLARPLQRFYATSTACTRIDIGAVKRFSHYCLTLSMAYQLSYALKAQPTIHGTRQYFEAAIGLAF</sequence>
<dbReference type="InterPro" id="IPR049236">
    <property type="entry name" value="DUF6850"/>
</dbReference>
<feature type="domain" description="DUF6850" evidence="2">
    <location>
        <begin position="50"/>
        <end position="506"/>
    </location>
</feature>
<evidence type="ECO:0000259" key="2">
    <source>
        <dbReference type="Pfam" id="PF21012"/>
    </source>
</evidence>
<dbReference type="KEGG" id="poc:NCTC13071_02759"/>
<feature type="signal peptide" evidence="1">
    <location>
        <begin position="1"/>
        <end position="20"/>
    </location>
</feature>
<protein>
    <recommendedName>
        <fullName evidence="2">DUF6850 domain-containing protein</fullName>
    </recommendedName>
</protein>